<dbReference type="Gene3D" id="3.40.50.1820">
    <property type="entry name" value="alpha/beta hydrolase"/>
    <property type="match status" value="2"/>
</dbReference>
<sequence length="411" mass="43686">MTHPLRRRWLRAILVGIVVAALSVLAAPVASAIPAPGTPLTPEPAPIWSGLDVRDYSGPIPDRDGALIAERPLDTRLSLREAARAYRVVYATTDARGRRAISTGAVFVPRGQAPAGGWPVMAWAHGTVGMGDDCAPSAQVRSESDAAYLNHWLTRGFVITATDYTGMGTPGLLGYLNGVESAHSVADSVRAVHQLPMPLSRRWVAVGHSEGAGAALNTARRADEFTAGAGLDYRGVVATGAPANIESALVLGGPQFPPLTLPRALNGYVLYILAGFRDARPDLRIDSLLTPLGRRLADLAGITCGTQLRPYARDLDLRTLFTRPLSSIPNIYGALRSYLGTPDSGYREPIFLAQGLLDVNVPAPSALSLAAQLTANRQPLELRVYPGADHPGVLVAARPDADRFLDRVLGR</sequence>
<dbReference type="AlphaFoldDB" id="A0AAU4JY72"/>
<dbReference type="InterPro" id="IPR005152">
    <property type="entry name" value="Lipase_secreted"/>
</dbReference>
<dbReference type="InterPro" id="IPR029058">
    <property type="entry name" value="AB_hydrolase_fold"/>
</dbReference>
<dbReference type="PROSITE" id="PS51318">
    <property type="entry name" value="TAT"/>
    <property type="match status" value="1"/>
</dbReference>
<dbReference type="GO" id="GO:0016042">
    <property type="term" value="P:lipid catabolic process"/>
    <property type="evidence" value="ECO:0007669"/>
    <property type="project" value="InterPro"/>
</dbReference>
<evidence type="ECO:0000256" key="1">
    <source>
        <dbReference type="SAM" id="SignalP"/>
    </source>
</evidence>
<evidence type="ECO:0000259" key="2">
    <source>
        <dbReference type="Pfam" id="PF00326"/>
    </source>
</evidence>
<reference evidence="3 4" key="1">
    <citation type="submission" date="2022-10" db="EMBL/GenBank/DDBJ databases">
        <title>The complete genomes of actinobacterial strains from the NBC collection.</title>
        <authorList>
            <person name="Joergensen T.S."/>
            <person name="Alvarez Arevalo M."/>
            <person name="Sterndorff E.B."/>
            <person name="Faurdal D."/>
            <person name="Vuksanovic O."/>
            <person name="Mourched A.-S."/>
            <person name="Charusanti P."/>
            <person name="Shaw S."/>
            <person name="Blin K."/>
            <person name="Weber T."/>
        </authorList>
    </citation>
    <scope>NUCLEOTIDE SEQUENCE [LARGE SCALE GENOMIC DNA]</scope>
    <source>
        <strain evidence="3 4">NBC_00319</strain>
    </source>
</reference>
<dbReference type="Pfam" id="PF00326">
    <property type="entry name" value="Peptidase_S9"/>
    <property type="match status" value="1"/>
</dbReference>
<dbReference type="GO" id="GO:0004806">
    <property type="term" value="F:triacylglycerol lipase activity"/>
    <property type="evidence" value="ECO:0007669"/>
    <property type="project" value="InterPro"/>
</dbReference>
<dbReference type="PANTHER" id="PTHR34853">
    <property type="match status" value="1"/>
</dbReference>
<name>A0AAU4JY72_9NOCA</name>
<gene>
    <name evidence="3" type="ORF">OG579_13440</name>
</gene>
<dbReference type="KEGG" id="whr:OG579_13440"/>
<accession>A0AAU4JY72</accession>
<feature type="chain" id="PRO_5043794364" evidence="1">
    <location>
        <begin position="27"/>
        <end position="411"/>
    </location>
</feature>
<evidence type="ECO:0000313" key="3">
    <source>
        <dbReference type="EMBL" id="WUM18740.1"/>
    </source>
</evidence>
<keyword evidence="1" id="KW-0732">Signal</keyword>
<organism evidence="3 4">
    <name type="scientific">Williamsia herbipolensis</name>
    <dbReference type="NCBI Taxonomy" id="1603258"/>
    <lineage>
        <taxon>Bacteria</taxon>
        <taxon>Bacillati</taxon>
        <taxon>Actinomycetota</taxon>
        <taxon>Actinomycetes</taxon>
        <taxon>Mycobacteriales</taxon>
        <taxon>Nocardiaceae</taxon>
        <taxon>Williamsia</taxon>
    </lineage>
</organism>
<keyword evidence="4" id="KW-1185">Reference proteome</keyword>
<dbReference type="Proteomes" id="UP001432128">
    <property type="component" value="Chromosome"/>
</dbReference>
<dbReference type="RefSeq" id="WP_328856330.1">
    <property type="nucleotide sequence ID" value="NZ_CP108021.1"/>
</dbReference>
<dbReference type="InterPro" id="IPR001375">
    <property type="entry name" value="Peptidase_S9_cat"/>
</dbReference>
<dbReference type="GO" id="GO:0006508">
    <property type="term" value="P:proteolysis"/>
    <property type="evidence" value="ECO:0007669"/>
    <property type="project" value="InterPro"/>
</dbReference>
<proteinExistence type="predicted"/>
<feature type="signal peptide" evidence="1">
    <location>
        <begin position="1"/>
        <end position="26"/>
    </location>
</feature>
<dbReference type="InterPro" id="IPR006311">
    <property type="entry name" value="TAT_signal"/>
</dbReference>
<dbReference type="PIRSF" id="PIRSF029171">
    <property type="entry name" value="Esterase_LipA"/>
    <property type="match status" value="1"/>
</dbReference>
<dbReference type="GO" id="GO:0008236">
    <property type="term" value="F:serine-type peptidase activity"/>
    <property type="evidence" value="ECO:0007669"/>
    <property type="project" value="InterPro"/>
</dbReference>
<evidence type="ECO:0000313" key="4">
    <source>
        <dbReference type="Proteomes" id="UP001432128"/>
    </source>
</evidence>
<dbReference type="EMBL" id="CP108021">
    <property type="protein sequence ID" value="WUM18740.1"/>
    <property type="molecule type" value="Genomic_DNA"/>
</dbReference>
<protein>
    <submittedName>
        <fullName evidence="3">S9 family peptidase</fullName>
    </submittedName>
</protein>
<feature type="domain" description="Peptidase S9 prolyl oligopeptidase catalytic" evidence="2">
    <location>
        <begin position="348"/>
        <end position="392"/>
    </location>
</feature>
<dbReference type="PANTHER" id="PTHR34853:SF1">
    <property type="entry name" value="LIPASE 5"/>
    <property type="match status" value="1"/>
</dbReference>
<dbReference type="SUPFAM" id="SSF53474">
    <property type="entry name" value="alpha/beta-Hydrolases"/>
    <property type="match status" value="1"/>
</dbReference>